<sequence>MRSAGSSRPGSACSRLIDVTSNAPLLRSPASVSTSSEAEQRTHNYLLLDVPDTREQLVHYRNAAETASSELAALLVKYECAQAEILELKSRIASQEVSIKEFKAEIGGYKENDARQSSLLSSMQHKFQELEKESGIIAISKHQAELKSQAILQDNLELKEKIYEQEEQIRKYLNTSEESKSYASKVSREQNEFFAQLCHLLELGIGGNEESPERLLSKIRGMRKENDALKEQIDTFRETVTIHEMELKANRETIMRLVSEVNKEQKKAAACSQDIEKLSDDLSNITGAKQNLEEEIRSLQNRLAASQQAWEELGQLKVRCNEKEAELKTNLEQAKEEKKLHNEFKDQIVALLGSNPIGATPSKEDIVEKIRDLYHREESKKKMVSQLEAQISKLTETLETQTMLHQEALQRAKKSENKSEMLHDQLMRLEGELVSGDVMRDAWKLEKQQYLKFLDQLSEKMDLDRIAVEVGFDMRLDAVLARAEQLNKLERDTLTDNKIMLRNLQRKVKAQKEQLENKELHLKLLRQKIVQLEEEKQVRTALAVERDEANLTLRKLQKKIDRLQNELSLARETHTDLKVKLADTNELKIKALEQDKTIEELSKSQEKLEKMKTKAEKQLISVQSELHVRERKAKEDKEKAKHLLESVTTEATVLKSTLEEVMKREKQLADFRRVISRMLGLNINTVALADYEIVTRLEGLIHSHQHHCSPCACFKCQ</sequence>
<keyword evidence="2" id="KW-1185">Reference proteome</keyword>
<dbReference type="AlphaFoldDB" id="A0A6I9Y051"/>
<feature type="coiled-coil region" evidence="1">
    <location>
        <begin position="64"/>
        <end position="105"/>
    </location>
</feature>
<evidence type="ECO:0000313" key="3">
    <source>
        <dbReference type="RefSeq" id="XP_013916283.1"/>
    </source>
</evidence>
<feature type="coiled-coil region" evidence="1">
    <location>
        <begin position="377"/>
        <end position="432"/>
    </location>
</feature>
<accession>A0A6I9Y051</accession>
<dbReference type="Proteomes" id="UP000504617">
    <property type="component" value="Unplaced"/>
</dbReference>
<dbReference type="RefSeq" id="XP_013916283.1">
    <property type="nucleotide sequence ID" value="XM_014060808.1"/>
</dbReference>
<keyword evidence="1" id="KW-0175">Coiled coil</keyword>
<gene>
    <name evidence="3" type="primary">CCDC170</name>
</gene>
<dbReference type="OrthoDB" id="5832575at2759"/>
<evidence type="ECO:0000256" key="1">
    <source>
        <dbReference type="SAM" id="Coils"/>
    </source>
</evidence>
<dbReference type="KEGG" id="tsr:106544516"/>
<evidence type="ECO:0000313" key="2">
    <source>
        <dbReference type="Proteomes" id="UP000504617"/>
    </source>
</evidence>
<dbReference type="PANTHER" id="PTHR18863">
    <property type="entry name" value="TSEC-2-RELATED"/>
    <property type="match status" value="1"/>
</dbReference>
<dbReference type="Gene3D" id="1.20.5.1160">
    <property type="entry name" value="Vasodilator-stimulated phosphoprotein"/>
    <property type="match status" value="1"/>
</dbReference>
<name>A0A6I9Y051_9SAUR</name>
<dbReference type="InterPro" id="IPR039139">
    <property type="entry name" value="CCDC170-like"/>
</dbReference>
<feature type="coiled-coil region" evidence="1">
    <location>
        <begin position="219"/>
        <end position="337"/>
    </location>
</feature>
<dbReference type="GeneID" id="106544516"/>
<feature type="coiled-coil region" evidence="1">
    <location>
        <begin position="494"/>
        <end position="650"/>
    </location>
</feature>
<proteinExistence type="predicted"/>
<organism evidence="2 3">
    <name type="scientific">Thamnophis sirtalis</name>
    <dbReference type="NCBI Taxonomy" id="35019"/>
    <lineage>
        <taxon>Eukaryota</taxon>
        <taxon>Metazoa</taxon>
        <taxon>Chordata</taxon>
        <taxon>Craniata</taxon>
        <taxon>Vertebrata</taxon>
        <taxon>Euteleostomi</taxon>
        <taxon>Lepidosauria</taxon>
        <taxon>Squamata</taxon>
        <taxon>Bifurcata</taxon>
        <taxon>Unidentata</taxon>
        <taxon>Episquamata</taxon>
        <taxon>Toxicofera</taxon>
        <taxon>Serpentes</taxon>
        <taxon>Colubroidea</taxon>
        <taxon>Colubridae</taxon>
        <taxon>Natricinae</taxon>
        <taxon>Thamnophis</taxon>
    </lineage>
</organism>
<dbReference type="CTD" id="80129"/>
<reference evidence="3" key="1">
    <citation type="submission" date="2025-08" db="UniProtKB">
        <authorList>
            <consortium name="RefSeq"/>
        </authorList>
    </citation>
    <scope>IDENTIFICATION</scope>
</reference>
<dbReference type="PANTHER" id="PTHR18863:SF4">
    <property type="entry name" value="COILED-COIL DOMAIN-CONTAINING PROTEIN 170"/>
    <property type="match status" value="1"/>
</dbReference>
<protein>
    <submittedName>
        <fullName evidence="3">Coiled-coil domain-containing protein 170</fullName>
    </submittedName>
</protein>